<evidence type="ECO:0000313" key="11">
    <source>
        <dbReference type="Proteomes" id="UP000075840"/>
    </source>
</evidence>
<keyword evidence="4" id="KW-0812">Transmembrane</keyword>
<name>A0A182IIG5_ANOAR</name>
<keyword evidence="8" id="KW-0675">Receptor</keyword>
<evidence type="ECO:0000256" key="8">
    <source>
        <dbReference type="ARBA" id="ARBA00023170"/>
    </source>
</evidence>
<protein>
    <submittedName>
        <fullName evidence="10">Uncharacterized protein</fullName>
    </submittedName>
</protein>
<dbReference type="GO" id="GO:0007165">
    <property type="term" value="P:signal transduction"/>
    <property type="evidence" value="ECO:0007669"/>
    <property type="project" value="UniProtKB-KW"/>
</dbReference>
<dbReference type="GO" id="GO:0005886">
    <property type="term" value="C:plasma membrane"/>
    <property type="evidence" value="ECO:0007669"/>
    <property type="project" value="UniProtKB-SubCell"/>
</dbReference>
<sequence length="395" mass="45556">MKLLELDNPREAIAIGCRLLKLFGLGRDERFKLVYWLQCVAYLAFSIVPRFLVEIEDMVALMRLIAELVFVVYLCLQIMALYCRRRQLYRLVDMLQQCIDIPYSEQIESFLIRSNVKINQSSAAYARFFMCVYVLYCTMSPLASGFVYIRNQRNATGVQEEFIITSEMKHVFPFPQWMVILYDLDIRYNPLHYSIYAGLIFVLSAISSLSLCTKDVIDIAAIKTVTLVFGIVTMQIRDLHEQITQERLNRVIKSHRNALSCATQLEQALNLSVLFQFASCSANWCLMLFYILLMGLDSRVLSVVLLLVIVSIETYTYCMLGSQLTAQGEDLLMALQQLSWYDQPVPIQRQILLMIQRSQTPLILRAGKLFSANVVQFGDIVQKSYSFFLVLKNVF</sequence>
<evidence type="ECO:0000256" key="3">
    <source>
        <dbReference type="ARBA" id="ARBA00022606"/>
    </source>
</evidence>
<keyword evidence="2" id="KW-1003">Cell membrane</keyword>
<dbReference type="InterPro" id="IPR004117">
    <property type="entry name" value="7tm6_olfct_rcpt"/>
</dbReference>
<dbReference type="PANTHER" id="PTHR21137:SF35">
    <property type="entry name" value="ODORANT RECEPTOR 19A-RELATED"/>
    <property type="match status" value="1"/>
</dbReference>
<comment type="subcellular location">
    <subcellularLocation>
        <location evidence="1">Cell membrane</location>
        <topology evidence="1">Multi-pass membrane protein</topology>
    </subcellularLocation>
</comment>
<dbReference type="EnsemblMetazoa" id="AARA015749-RA">
    <property type="protein sequence ID" value="AARA015749-PA"/>
    <property type="gene ID" value="AARA015749"/>
</dbReference>
<dbReference type="Pfam" id="PF02949">
    <property type="entry name" value="7tm_6"/>
    <property type="match status" value="1"/>
</dbReference>
<evidence type="ECO:0000256" key="2">
    <source>
        <dbReference type="ARBA" id="ARBA00022475"/>
    </source>
</evidence>
<keyword evidence="5" id="KW-0552">Olfaction</keyword>
<evidence type="ECO:0000256" key="7">
    <source>
        <dbReference type="ARBA" id="ARBA00023136"/>
    </source>
</evidence>
<keyword evidence="7" id="KW-0472">Membrane</keyword>
<keyword evidence="6" id="KW-1133">Transmembrane helix</keyword>
<dbReference type="PANTHER" id="PTHR21137">
    <property type="entry name" value="ODORANT RECEPTOR"/>
    <property type="match status" value="1"/>
</dbReference>
<dbReference type="VEuPathDB" id="VectorBase:AARA21_011931"/>
<dbReference type="AlphaFoldDB" id="A0A182IIG5"/>
<evidence type="ECO:0000256" key="1">
    <source>
        <dbReference type="ARBA" id="ARBA00004651"/>
    </source>
</evidence>
<reference evidence="10" key="1">
    <citation type="submission" date="2022-08" db="UniProtKB">
        <authorList>
            <consortium name="EnsemblMetazoa"/>
        </authorList>
    </citation>
    <scope>IDENTIFICATION</scope>
    <source>
        <strain evidence="10">Dongola</strain>
    </source>
</reference>
<dbReference type="Proteomes" id="UP000075840">
    <property type="component" value="Unassembled WGS sequence"/>
</dbReference>
<evidence type="ECO:0000313" key="10">
    <source>
        <dbReference type="EnsemblMetazoa" id="AARA015749-PA"/>
    </source>
</evidence>
<keyword evidence="3" id="KW-0716">Sensory transduction</keyword>
<evidence type="ECO:0000256" key="4">
    <source>
        <dbReference type="ARBA" id="ARBA00022692"/>
    </source>
</evidence>
<dbReference type="EMBL" id="APCN01004202">
    <property type="status" value="NOT_ANNOTATED_CDS"/>
    <property type="molecule type" value="Genomic_DNA"/>
</dbReference>
<dbReference type="GO" id="GO:0004984">
    <property type="term" value="F:olfactory receptor activity"/>
    <property type="evidence" value="ECO:0007669"/>
    <property type="project" value="InterPro"/>
</dbReference>
<evidence type="ECO:0000256" key="5">
    <source>
        <dbReference type="ARBA" id="ARBA00022725"/>
    </source>
</evidence>
<organism evidence="10 11">
    <name type="scientific">Anopheles arabiensis</name>
    <name type="common">Mosquito</name>
    <dbReference type="NCBI Taxonomy" id="7173"/>
    <lineage>
        <taxon>Eukaryota</taxon>
        <taxon>Metazoa</taxon>
        <taxon>Ecdysozoa</taxon>
        <taxon>Arthropoda</taxon>
        <taxon>Hexapoda</taxon>
        <taxon>Insecta</taxon>
        <taxon>Pterygota</taxon>
        <taxon>Neoptera</taxon>
        <taxon>Endopterygota</taxon>
        <taxon>Diptera</taxon>
        <taxon>Nematocera</taxon>
        <taxon>Culicoidea</taxon>
        <taxon>Culicidae</taxon>
        <taxon>Anophelinae</taxon>
        <taxon>Anopheles</taxon>
    </lineage>
</organism>
<keyword evidence="9" id="KW-0807">Transducer</keyword>
<keyword evidence="11" id="KW-1185">Reference proteome</keyword>
<evidence type="ECO:0000256" key="6">
    <source>
        <dbReference type="ARBA" id="ARBA00022989"/>
    </source>
</evidence>
<dbReference type="VEuPathDB" id="VectorBase:AARA015749"/>
<dbReference type="GO" id="GO:0005549">
    <property type="term" value="F:odorant binding"/>
    <property type="evidence" value="ECO:0007669"/>
    <property type="project" value="InterPro"/>
</dbReference>
<proteinExistence type="predicted"/>
<evidence type="ECO:0000256" key="9">
    <source>
        <dbReference type="ARBA" id="ARBA00023224"/>
    </source>
</evidence>
<accession>A0A182IIG5</accession>